<proteinExistence type="predicted"/>
<organism evidence="1">
    <name type="scientific">Rhizophagus irregularis (strain DAOM 181602 / DAOM 197198 / MUCL 43194)</name>
    <name type="common">Arbuscular mycorrhizal fungus</name>
    <name type="synonym">Glomus intraradices</name>
    <dbReference type="NCBI Taxonomy" id="747089"/>
    <lineage>
        <taxon>Eukaryota</taxon>
        <taxon>Fungi</taxon>
        <taxon>Fungi incertae sedis</taxon>
        <taxon>Mucoromycota</taxon>
        <taxon>Glomeromycotina</taxon>
        <taxon>Glomeromycetes</taxon>
        <taxon>Glomerales</taxon>
        <taxon>Glomeraceae</taxon>
        <taxon>Rhizophagus</taxon>
    </lineage>
</organism>
<dbReference type="AlphaFoldDB" id="U9SN59"/>
<reference evidence="1" key="1">
    <citation type="submission" date="2013-07" db="EMBL/GenBank/DDBJ databases">
        <title>The genome of an arbuscular mycorrhizal fungus provides insights into the evolution of the oldest plant symbiosis.</title>
        <authorList>
            <consortium name="DOE Joint Genome Institute"/>
            <person name="Tisserant E."/>
            <person name="Malbreil M."/>
            <person name="Kuo A."/>
            <person name="Kohler A."/>
            <person name="Symeonidi A."/>
            <person name="Balestrini R."/>
            <person name="Charron P."/>
            <person name="Duensing N."/>
            <person name="Frei-dit-Frey N."/>
            <person name="Gianinazzi-Pearson V."/>
            <person name="Gilbert B."/>
            <person name="Handa Y."/>
            <person name="Hijri M."/>
            <person name="Kaul R."/>
            <person name="Kawaguchi M."/>
            <person name="Krajinski F."/>
            <person name="Lammers P."/>
            <person name="Lapierre D."/>
            <person name="Masclaux F.G."/>
            <person name="Murat C."/>
            <person name="Morin E."/>
            <person name="Ndikumana S."/>
            <person name="Pagni M."/>
            <person name="Petitpierre D."/>
            <person name="Requena N."/>
            <person name="Rosikiewicz P."/>
            <person name="Riley R."/>
            <person name="Saito K."/>
            <person name="San Clemente H."/>
            <person name="Shapiro H."/>
            <person name="van Tuinen D."/>
            <person name="Becard G."/>
            <person name="Bonfante P."/>
            <person name="Paszkowski U."/>
            <person name="Shachar-Hill Y."/>
            <person name="Young J.P."/>
            <person name="Sanders I.R."/>
            <person name="Henrissat B."/>
            <person name="Rensing S.A."/>
            <person name="Grigoriev I.V."/>
            <person name="Corradi N."/>
            <person name="Roux C."/>
            <person name="Martin F."/>
        </authorList>
    </citation>
    <scope>NUCLEOTIDE SEQUENCE</scope>
    <source>
        <strain evidence="1">DAOM 197198</strain>
    </source>
</reference>
<name>U9SN59_RHIID</name>
<protein>
    <submittedName>
        <fullName evidence="1">Uncharacterized protein</fullName>
    </submittedName>
</protein>
<dbReference type="EMBL" id="KI301231">
    <property type="protein sequence ID" value="ERZ95457.1"/>
    <property type="molecule type" value="Genomic_DNA"/>
</dbReference>
<sequence>MEIETTLNICNFFSTDCKGIIRTITKNTNVPVTKKEIILVGMKLCQTHSNKFIVNKTRNLEYNKSCSHLKHDIYKTQSKNANIKSKKLNLKKVLKRLIEVLELDEFAEICSICKKKLIKIPSIYKLKNIKHQFQRKKQIDNNILQVGNYSYILRNDVFYSEEELKQLKLDF</sequence>
<gene>
    <name evidence="1" type="ORF">GLOINDRAFT_13610</name>
</gene>
<dbReference type="HOGENOM" id="CLU_107260_0_0_1"/>
<accession>U9SN59</accession>
<evidence type="ECO:0000313" key="1">
    <source>
        <dbReference type="EMBL" id="ERZ95457.1"/>
    </source>
</evidence>